<reference evidence="2 3" key="1">
    <citation type="submission" date="2023-05" db="EMBL/GenBank/DDBJ databases">
        <title>B98-5 Cell Line De Novo Hybrid Assembly: An Optical Mapping Approach.</title>
        <authorList>
            <person name="Kananen K."/>
            <person name="Auerbach J.A."/>
            <person name="Kautto E."/>
            <person name="Blachly J.S."/>
        </authorList>
    </citation>
    <scope>NUCLEOTIDE SEQUENCE [LARGE SCALE GENOMIC DNA]</scope>
    <source>
        <strain evidence="2">B95-8</strain>
        <tissue evidence="2">Cell line</tissue>
    </source>
</reference>
<name>A0ABQ9VW34_SAGOE</name>
<feature type="compositionally biased region" description="Basic residues" evidence="1">
    <location>
        <begin position="41"/>
        <end position="50"/>
    </location>
</feature>
<feature type="region of interest" description="Disordered" evidence="1">
    <location>
        <begin position="32"/>
        <end position="73"/>
    </location>
</feature>
<comment type="caution">
    <text evidence="2">The sequence shown here is derived from an EMBL/GenBank/DDBJ whole genome shotgun (WGS) entry which is preliminary data.</text>
</comment>
<protein>
    <submittedName>
        <fullName evidence="2">Uncharacterized protein</fullName>
    </submittedName>
</protein>
<sequence length="110" mass="11944">MRDVRNEGAVYALAAAGRAAICAPHWPQPGHVTSMASPARPRARFSRHGKPWAGAGDISGSEDLAALSRGDSPEIMPKYCPEENLLRKQKIEEVYFSPQRLQSGAVTQTD</sequence>
<dbReference type="EMBL" id="JASSZA010000004">
    <property type="protein sequence ID" value="KAK2113609.1"/>
    <property type="molecule type" value="Genomic_DNA"/>
</dbReference>
<accession>A0ABQ9VW34</accession>
<evidence type="ECO:0000256" key="1">
    <source>
        <dbReference type="SAM" id="MobiDB-lite"/>
    </source>
</evidence>
<gene>
    <name evidence="2" type="ORF">P7K49_007875</name>
</gene>
<dbReference type="Proteomes" id="UP001266305">
    <property type="component" value="Unassembled WGS sequence"/>
</dbReference>
<proteinExistence type="predicted"/>
<evidence type="ECO:0000313" key="2">
    <source>
        <dbReference type="EMBL" id="KAK2113609.1"/>
    </source>
</evidence>
<organism evidence="2 3">
    <name type="scientific">Saguinus oedipus</name>
    <name type="common">Cotton-top tamarin</name>
    <name type="synonym">Oedipomidas oedipus</name>
    <dbReference type="NCBI Taxonomy" id="9490"/>
    <lineage>
        <taxon>Eukaryota</taxon>
        <taxon>Metazoa</taxon>
        <taxon>Chordata</taxon>
        <taxon>Craniata</taxon>
        <taxon>Vertebrata</taxon>
        <taxon>Euteleostomi</taxon>
        <taxon>Mammalia</taxon>
        <taxon>Eutheria</taxon>
        <taxon>Euarchontoglires</taxon>
        <taxon>Primates</taxon>
        <taxon>Haplorrhini</taxon>
        <taxon>Platyrrhini</taxon>
        <taxon>Cebidae</taxon>
        <taxon>Callitrichinae</taxon>
        <taxon>Saguinus</taxon>
    </lineage>
</organism>
<keyword evidence="3" id="KW-1185">Reference proteome</keyword>
<evidence type="ECO:0000313" key="3">
    <source>
        <dbReference type="Proteomes" id="UP001266305"/>
    </source>
</evidence>